<protein>
    <submittedName>
        <fullName evidence="6">MFS general substrate transporter</fullName>
    </submittedName>
</protein>
<keyword evidence="4" id="KW-0472">Membrane</keyword>
<dbReference type="GO" id="GO:0016020">
    <property type="term" value="C:membrane"/>
    <property type="evidence" value="ECO:0007669"/>
    <property type="project" value="UniProtKB-SubCell"/>
</dbReference>
<dbReference type="InterPro" id="IPR011701">
    <property type="entry name" value="MFS"/>
</dbReference>
<dbReference type="EMBL" id="ML143391">
    <property type="protein sequence ID" value="TBU33285.1"/>
    <property type="molecule type" value="Genomic_DNA"/>
</dbReference>
<organism evidence="6">
    <name type="scientific">Dichomitus squalens</name>
    <dbReference type="NCBI Taxonomy" id="114155"/>
    <lineage>
        <taxon>Eukaryota</taxon>
        <taxon>Fungi</taxon>
        <taxon>Dikarya</taxon>
        <taxon>Basidiomycota</taxon>
        <taxon>Agaricomycotina</taxon>
        <taxon>Agaricomycetes</taxon>
        <taxon>Polyporales</taxon>
        <taxon>Polyporaceae</taxon>
        <taxon>Dichomitus</taxon>
    </lineage>
</organism>
<dbReference type="Pfam" id="PF07690">
    <property type="entry name" value="MFS_1"/>
    <property type="match status" value="1"/>
</dbReference>
<dbReference type="InterPro" id="IPR036259">
    <property type="entry name" value="MFS_trans_sf"/>
</dbReference>
<evidence type="ECO:0000256" key="3">
    <source>
        <dbReference type="SAM" id="MobiDB-lite"/>
    </source>
</evidence>
<keyword evidence="4" id="KW-0812">Transmembrane</keyword>
<dbReference type="OrthoDB" id="6509908at2759"/>
<name>A0A4Q9MZN9_9APHY</name>
<feature type="domain" description="Major facilitator superfamily (MFS) profile" evidence="5">
    <location>
        <begin position="264"/>
        <end position="452"/>
    </location>
</feature>
<dbReference type="PANTHER" id="PTHR11360:SF177">
    <property type="entry name" value="RIBOFLAVIN TRANSPORTER MCH5"/>
    <property type="match status" value="1"/>
</dbReference>
<comment type="subcellular location">
    <subcellularLocation>
        <location evidence="1">Membrane</location>
        <topology evidence="1">Multi-pass membrane protein</topology>
    </subcellularLocation>
</comment>
<feature type="transmembrane region" description="Helical" evidence="4">
    <location>
        <begin position="221"/>
        <end position="243"/>
    </location>
</feature>
<feature type="transmembrane region" description="Helical" evidence="4">
    <location>
        <begin position="351"/>
        <end position="373"/>
    </location>
</feature>
<feature type="transmembrane region" description="Helical" evidence="4">
    <location>
        <begin position="103"/>
        <end position="122"/>
    </location>
</feature>
<feature type="transmembrane region" description="Helical" evidence="4">
    <location>
        <begin position="294"/>
        <end position="313"/>
    </location>
</feature>
<reference evidence="6" key="1">
    <citation type="submission" date="2019-01" db="EMBL/GenBank/DDBJ databases">
        <title>Draft genome sequences of three monokaryotic isolates of the white-rot basidiomycete fungus Dichomitus squalens.</title>
        <authorList>
            <consortium name="DOE Joint Genome Institute"/>
            <person name="Lopez S.C."/>
            <person name="Andreopoulos B."/>
            <person name="Pangilinan J."/>
            <person name="Lipzen A."/>
            <person name="Riley R."/>
            <person name="Ahrendt S."/>
            <person name="Ng V."/>
            <person name="Barry K."/>
            <person name="Daum C."/>
            <person name="Grigoriev I.V."/>
            <person name="Hilden K.S."/>
            <person name="Makela M.R."/>
            <person name="de Vries R.P."/>
        </authorList>
    </citation>
    <scope>NUCLEOTIDE SEQUENCE [LARGE SCALE GENOMIC DNA]</scope>
    <source>
        <strain evidence="6">OM18370.1</strain>
    </source>
</reference>
<evidence type="ECO:0000256" key="4">
    <source>
        <dbReference type="SAM" id="Phobius"/>
    </source>
</evidence>
<evidence type="ECO:0000313" key="6">
    <source>
        <dbReference type="EMBL" id="TBU33285.1"/>
    </source>
</evidence>
<feature type="transmembrane region" description="Helical" evidence="4">
    <location>
        <begin position="420"/>
        <end position="438"/>
    </location>
</feature>
<dbReference type="Gene3D" id="1.20.1250.20">
    <property type="entry name" value="MFS general substrate transporter like domains"/>
    <property type="match status" value="2"/>
</dbReference>
<feature type="transmembrane region" description="Helical" evidence="4">
    <location>
        <begin position="385"/>
        <end position="408"/>
    </location>
</feature>
<feature type="transmembrane region" description="Helical" evidence="4">
    <location>
        <begin position="264"/>
        <end position="288"/>
    </location>
</feature>
<feature type="transmembrane region" description="Helical" evidence="4">
    <location>
        <begin position="129"/>
        <end position="148"/>
    </location>
</feature>
<dbReference type="PANTHER" id="PTHR11360">
    <property type="entry name" value="MONOCARBOXYLATE TRANSPORTER"/>
    <property type="match status" value="1"/>
</dbReference>
<dbReference type="SUPFAM" id="SSF103473">
    <property type="entry name" value="MFS general substrate transporter"/>
    <property type="match status" value="1"/>
</dbReference>
<dbReference type="AlphaFoldDB" id="A0A4Q9MZN9"/>
<feature type="transmembrane region" description="Helical" evidence="4">
    <location>
        <begin position="188"/>
        <end position="209"/>
    </location>
</feature>
<dbReference type="PROSITE" id="PS50850">
    <property type="entry name" value="MFS"/>
    <property type="match status" value="1"/>
</dbReference>
<sequence length="452" mass="48246">MIIADPLRSPPLAANSHSKQEPTHLEQDMVVKNKNKEDVVTETVLAEDGEEAHDCPDGGLRAWLVVVGLFCGMVGMIGIINAWGTFQAYYQEVKLPQRSSSDIAWIGSVQNGVIYVVGLPLGRLFDMGYLKLPMLLASALFIACLFLTAECTEYWQFLLCQGFGMGIASGVLFNMGNMLMTHWFKRRLGLALACMFAGASIGGCIFPIIVRTLLGHRSFQWTMRILGFIALGLLAVTNVTIAGRLPPKQGRTPLVSVAEFKRPAYSIYVSAWCISNLGLWTCMTYLTLSAVDAGLNATLAFNLLAILNATSTLGRISSGILADRYGPLNILVPASLIVAVVTYAWPFAKSTAAFVMIAVLIGVSSGAILAIVVQPFARMGSVANVGMRIGMGSTITAIGAIAGPPIAGAILDATGSFKDVGYYAGSMLLLSTALIGIVRRFVIRIAWVGGHA</sequence>
<accession>A0A4Q9MZN9</accession>
<evidence type="ECO:0000256" key="1">
    <source>
        <dbReference type="ARBA" id="ARBA00004141"/>
    </source>
</evidence>
<gene>
    <name evidence="6" type="ORF">BD311DRAFT_748284</name>
</gene>
<evidence type="ECO:0000259" key="5">
    <source>
        <dbReference type="PROSITE" id="PS50850"/>
    </source>
</evidence>
<comment type="similarity">
    <text evidence="2">Belongs to the major facilitator superfamily. Monocarboxylate porter (TC 2.A.1.13) family.</text>
</comment>
<feature type="transmembrane region" description="Helical" evidence="4">
    <location>
        <begin position="62"/>
        <end position="83"/>
    </location>
</feature>
<evidence type="ECO:0000256" key="2">
    <source>
        <dbReference type="ARBA" id="ARBA00006727"/>
    </source>
</evidence>
<dbReference type="GO" id="GO:0022857">
    <property type="term" value="F:transmembrane transporter activity"/>
    <property type="evidence" value="ECO:0007669"/>
    <property type="project" value="InterPro"/>
</dbReference>
<dbReference type="Proteomes" id="UP000292957">
    <property type="component" value="Unassembled WGS sequence"/>
</dbReference>
<dbReference type="InterPro" id="IPR020846">
    <property type="entry name" value="MFS_dom"/>
</dbReference>
<feature type="transmembrane region" description="Helical" evidence="4">
    <location>
        <begin position="154"/>
        <end position="176"/>
    </location>
</feature>
<keyword evidence="4" id="KW-1133">Transmembrane helix</keyword>
<feature type="region of interest" description="Disordered" evidence="3">
    <location>
        <begin position="1"/>
        <end position="25"/>
    </location>
</feature>
<dbReference type="InterPro" id="IPR050327">
    <property type="entry name" value="Proton-linked_MCT"/>
</dbReference>
<proteinExistence type="inferred from homology"/>
<feature type="transmembrane region" description="Helical" evidence="4">
    <location>
        <begin position="325"/>
        <end position="345"/>
    </location>
</feature>